<dbReference type="PANTHER" id="PTHR24030:SF0">
    <property type="entry name" value="PROTEIN CMSS1"/>
    <property type="match status" value="1"/>
</dbReference>
<dbReference type="PANTHER" id="PTHR24030">
    <property type="entry name" value="PROTEIN CMSS1"/>
    <property type="match status" value="1"/>
</dbReference>
<dbReference type="Proteomes" id="UP000693970">
    <property type="component" value="Unassembled WGS sequence"/>
</dbReference>
<evidence type="ECO:0000313" key="3">
    <source>
        <dbReference type="Proteomes" id="UP000693970"/>
    </source>
</evidence>
<comment type="caution">
    <text evidence="2">The sequence shown here is derived from an EMBL/GenBank/DDBJ whole genome shotgun (WGS) entry which is preliminary data.</text>
</comment>
<evidence type="ECO:0000256" key="1">
    <source>
        <dbReference type="SAM" id="MobiDB-lite"/>
    </source>
</evidence>
<organism evidence="2 3">
    <name type="scientific">Nitzschia inconspicua</name>
    <dbReference type="NCBI Taxonomy" id="303405"/>
    <lineage>
        <taxon>Eukaryota</taxon>
        <taxon>Sar</taxon>
        <taxon>Stramenopiles</taxon>
        <taxon>Ochrophyta</taxon>
        <taxon>Bacillariophyta</taxon>
        <taxon>Bacillariophyceae</taxon>
        <taxon>Bacillariophycidae</taxon>
        <taxon>Bacillariales</taxon>
        <taxon>Bacillariaceae</taxon>
        <taxon>Nitzschia</taxon>
    </lineage>
</organism>
<dbReference type="GO" id="GO:0005634">
    <property type="term" value="C:nucleus"/>
    <property type="evidence" value="ECO:0007669"/>
    <property type="project" value="TreeGrafter"/>
</dbReference>
<dbReference type="EMBL" id="JAGRRH010000066">
    <property type="protein sequence ID" value="KAG7338040.1"/>
    <property type="molecule type" value="Genomic_DNA"/>
</dbReference>
<sequence length="425" mass="46481">MGGDDLGSDDEYLTAPLKSNVVTGDDNDDASSNDDQDDDLSAVEGGTSTFRDDDESSAVPSNGNKRKRDVDNTSKHTKQQLQHTPSSSTALSSQSKRSKKGRNGGPLQSLGTKILDETIQSRAEILSVYAGVKFLPQHMARPLNDKNTHSNNFMDRLLCWISKKQLKKTIARKSPKMIIVCLSARRCVAVLKDLVPLRLRVAKLFPKQGTIDDQARQLETTDFGLAVGTPHRIKELLEKESLSLNGTALFGLDVYVNDKRFSVYTLADTAVPTQELLRDHAYPQCCNNNGGGDNKSGGKKGQELKVACSAATASNVALQRILVQAKLADGLNNTDELEQYKHLDSDTDRVLAYLKKKGATYCALYHGVRGTSAELVPQTQKKTKTEVGASDKVDSGQLIWTERLDYVGNQGHVHCEVLADEEVFG</sequence>
<proteinExistence type="predicted"/>
<keyword evidence="3" id="KW-1185">Reference proteome</keyword>
<reference evidence="2" key="1">
    <citation type="journal article" date="2021" name="Sci. Rep.">
        <title>Diploid genomic architecture of Nitzschia inconspicua, an elite biomass production diatom.</title>
        <authorList>
            <person name="Oliver A."/>
            <person name="Podell S."/>
            <person name="Pinowska A."/>
            <person name="Traller J.C."/>
            <person name="Smith S.R."/>
            <person name="McClure R."/>
            <person name="Beliaev A."/>
            <person name="Bohutskyi P."/>
            <person name="Hill E.A."/>
            <person name="Rabines A."/>
            <person name="Zheng H."/>
            <person name="Allen L.Z."/>
            <person name="Kuo A."/>
            <person name="Grigoriev I.V."/>
            <person name="Allen A.E."/>
            <person name="Hazlebeck D."/>
            <person name="Allen E.E."/>
        </authorList>
    </citation>
    <scope>NUCLEOTIDE SEQUENCE</scope>
    <source>
        <strain evidence="2">Hildebrandi</strain>
    </source>
</reference>
<dbReference type="OrthoDB" id="1929311at2759"/>
<dbReference type="InterPro" id="IPR032704">
    <property type="entry name" value="Cms1"/>
</dbReference>
<feature type="compositionally biased region" description="Acidic residues" evidence="1">
    <location>
        <begin position="1"/>
        <end position="12"/>
    </location>
</feature>
<feature type="compositionally biased region" description="Acidic residues" evidence="1">
    <location>
        <begin position="25"/>
        <end position="41"/>
    </location>
</feature>
<protein>
    <submittedName>
        <fullName evidence="2">U3-containing 90S pre-ribosomal complex subunit</fullName>
    </submittedName>
</protein>
<name>A0A9K3K7I3_9STRA</name>
<dbReference type="GO" id="GO:0030686">
    <property type="term" value="C:90S preribosome"/>
    <property type="evidence" value="ECO:0007669"/>
    <property type="project" value="TreeGrafter"/>
</dbReference>
<evidence type="ECO:0000313" key="2">
    <source>
        <dbReference type="EMBL" id="KAG7338040.1"/>
    </source>
</evidence>
<feature type="region of interest" description="Disordered" evidence="1">
    <location>
        <begin position="1"/>
        <end position="110"/>
    </location>
</feature>
<reference evidence="2" key="2">
    <citation type="submission" date="2021-04" db="EMBL/GenBank/DDBJ databases">
        <authorList>
            <person name="Podell S."/>
        </authorList>
    </citation>
    <scope>NUCLEOTIDE SEQUENCE</scope>
    <source>
        <strain evidence="2">Hildebrandi</strain>
    </source>
</reference>
<accession>A0A9K3K7I3</accession>
<dbReference type="Pfam" id="PF14617">
    <property type="entry name" value="CMS1"/>
    <property type="match status" value="1"/>
</dbReference>
<feature type="compositionally biased region" description="Low complexity" evidence="1">
    <location>
        <begin position="86"/>
        <end position="95"/>
    </location>
</feature>
<gene>
    <name evidence="2" type="ORF">IV203_006733</name>
</gene>
<dbReference type="AlphaFoldDB" id="A0A9K3K7I3"/>